<dbReference type="Proteomes" id="UP000523087">
    <property type="component" value="Unassembled WGS sequence"/>
</dbReference>
<keyword evidence="2" id="KW-1185">Reference proteome</keyword>
<dbReference type="RefSeq" id="WP_181557191.1">
    <property type="nucleotide sequence ID" value="NZ_CP064060.1"/>
</dbReference>
<evidence type="ECO:0000313" key="1">
    <source>
        <dbReference type="EMBL" id="MBA2876502.1"/>
    </source>
</evidence>
<sequence>MRAYRIEWSAIIEDRTVLDGRSLVYADSPEQAIDQLIVQKTKEYRLKSEWLRIQTVMELPYLQTDEIKSGGAESSS</sequence>
<accession>A0A7V9Z9H7</accession>
<dbReference type="AlphaFoldDB" id="A0A7V9Z9H7"/>
<name>A0A7V9Z9H7_9BACL</name>
<comment type="caution">
    <text evidence="1">The sequence shown here is derived from an EMBL/GenBank/DDBJ whole genome shotgun (WGS) entry which is preliminary data.</text>
</comment>
<protein>
    <submittedName>
        <fullName evidence="1">Uncharacterized protein</fullName>
    </submittedName>
</protein>
<organism evidence="1 2">
    <name type="scientific">Thermaerobacillus caldiproteolyticus</name>
    <dbReference type="NCBI Taxonomy" id="247480"/>
    <lineage>
        <taxon>Bacteria</taxon>
        <taxon>Bacillati</taxon>
        <taxon>Bacillota</taxon>
        <taxon>Bacilli</taxon>
        <taxon>Bacillales</taxon>
        <taxon>Anoxybacillaceae</taxon>
        <taxon>Thermaerobacillus</taxon>
    </lineage>
</organism>
<dbReference type="EMBL" id="JACDUT010000013">
    <property type="protein sequence ID" value="MBA2876502.1"/>
    <property type="molecule type" value="Genomic_DNA"/>
</dbReference>
<gene>
    <name evidence="1" type="ORF">HNR31_003320</name>
</gene>
<proteinExistence type="predicted"/>
<reference evidence="1 2" key="1">
    <citation type="submission" date="2020-07" db="EMBL/GenBank/DDBJ databases">
        <title>Genomic Encyclopedia of Type Strains, Phase IV (KMG-IV): sequencing the most valuable type-strain genomes for metagenomic binning, comparative biology and taxonomic classification.</title>
        <authorList>
            <person name="Goeker M."/>
        </authorList>
    </citation>
    <scope>NUCLEOTIDE SEQUENCE [LARGE SCALE GENOMIC DNA]</scope>
    <source>
        <strain evidence="1 2">DSM 15730</strain>
    </source>
</reference>
<evidence type="ECO:0000313" key="2">
    <source>
        <dbReference type="Proteomes" id="UP000523087"/>
    </source>
</evidence>